<organism evidence="6 7">
    <name type="scientific">Glonium stellatum</name>
    <dbReference type="NCBI Taxonomy" id="574774"/>
    <lineage>
        <taxon>Eukaryota</taxon>
        <taxon>Fungi</taxon>
        <taxon>Dikarya</taxon>
        <taxon>Ascomycota</taxon>
        <taxon>Pezizomycotina</taxon>
        <taxon>Dothideomycetes</taxon>
        <taxon>Pleosporomycetidae</taxon>
        <taxon>Gloniales</taxon>
        <taxon>Gloniaceae</taxon>
        <taxon>Glonium</taxon>
    </lineage>
</organism>
<evidence type="ECO:0000313" key="6">
    <source>
        <dbReference type="EMBL" id="OCL11221.1"/>
    </source>
</evidence>
<name>A0A8E2F619_9PEZI</name>
<dbReference type="Gene3D" id="3.40.50.300">
    <property type="entry name" value="P-loop containing nucleotide triphosphate hydrolases"/>
    <property type="match status" value="1"/>
</dbReference>
<dbReference type="InterPro" id="IPR041569">
    <property type="entry name" value="AAA_lid_3"/>
</dbReference>
<dbReference type="Pfam" id="PF17862">
    <property type="entry name" value="AAA_lid_3"/>
    <property type="match status" value="1"/>
</dbReference>
<dbReference type="SUPFAM" id="SSF52540">
    <property type="entry name" value="P-loop containing nucleoside triphosphate hydrolases"/>
    <property type="match status" value="1"/>
</dbReference>
<dbReference type="InterPro" id="IPR027417">
    <property type="entry name" value="P-loop_NTPase"/>
</dbReference>
<dbReference type="SMART" id="SM00382">
    <property type="entry name" value="AAA"/>
    <property type="match status" value="1"/>
</dbReference>
<dbReference type="PANTHER" id="PTHR45644:SF56">
    <property type="entry name" value="AAA ATPASE, PUTATIVE (AFU_ORTHOLOGUE AFUA_2G12920)-RELATED"/>
    <property type="match status" value="1"/>
</dbReference>
<dbReference type="InterPro" id="IPR003593">
    <property type="entry name" value="AAA+_ATPase"/>
</dbReference>
<dbReference type="AlphaFoldDB" id="A0A8E2F619"/>
<keyword evidence="7" id="KW-1185">Reference proteome</keyword>
<dbReference type="EMBL" id="KV749094">
    <property type="protein sequence ID" value="OCL11221.1"/>
    <property type="molecule type" value="Genomic_DNA"/>
</dbReference>
<keyword evidence="3" id="KW-0472">Membrane</keyword>
<dbReference type="Pfam" id="PF00004">
    <property type="entry name" value="AAA"/>
    <property type="match status" value="1"/>
</dbReference>
<dbReference type="InterPro" id="IPR051701">
    <property type="entry name" value="Mito_OM_Translocase_MSP1"/>
</dbReference>
<evidence type="ECO:0000256" key="1">
    <source>
        <dbReference type="ARBA" id="ARBA00004572"/>
    </source>
</evidence>
<dbReference type="Gene3D" id="1.10.8.60">
    <property type="match status" value="1"/>
</dbReference>
<evidence type="ECO:0000256" key="2">
    <source>
        <dbReference type="ARBA" id="ARBA00022741"/>
    </source>
</evidence>
<dbReference type="GO" id="GO:0005524">
    <property type="term" value="F:ATP binding"/>
    <property type="evidence" value="ECO:0007669"/>
    <property type="project" value="UniProtKB-KW"/>
</dbReference>
<dbReference type="PANTHER" id="PTHR45644">
    <property type="entry name" value="AAA ATPASE, PUTATIVE (AFU_ORTHOLOGUE AFUA_2G12920)-RELATED-RELATED"/>
    <property type="match status" value="1"/>
</dbReference>
<evidence type="ECO:0000256" key="3">
    <source>
        <dbReference type="ARBA" id="ARBA00022787"/>
    </source>
</evidence>
<proteinExistence type="predicted"/>
<dbReference type="InterPro" id="IPR003959">
    <property type="entry name" value="ATPase_AAA_core"/>
</dbReference>
<evidence type="ECO:0000256" key="4">
    <source>
        <dbReference type="ARBA" id="ARBA00022840"/>
    </source>
</evidence>
<evidence type="ECO:0000313" key="7">
    <source>
        <dbReference type="Proteomes" id="UP000250140"/>
    </source>
</evidence>
<accession>A0A8E2F619</accession>
<comment type="subcellular location">
    <subcellularLocation>
        <location evidence="1">Mitochondrion outer membrane</location>
        <topology evidence="1">Single-pass membrane protein</topology>
    </subcellularLocation>
</comment>
<dbReference type="GO" id="GO:0005741">
    <property type="term" value="C:mitochondrial outer membrane"/>
    <property type="evidence" value="ECO:0007669"/>
    <property type="project" value="UniProtKB-SubCell"/>
</dbReference>
<dbReference type="OrthoDB" id="39734at2759"/>
<protein>
    <submittedName>
        <fullName evidence="6">Putative ATPase family AAA domain-containing protein 1</fullName>
    </submittedName>
</protein>
<keyword evidence="4" id="KW-0067">ATP-binding</keyword>
<keyword evidence="3" id="KW-0496">Mitochondrion</keyword>
<evidence type="ECO:0000259" key="5">
    <source>
        <dbReference type="SMART" id="SM00382"/>
    </source>
</evidence>
<sequence>MPKVDYTPDADERLELLRMECQGYEKALLDAIIHPGQVNKTFADVHAPTSTMEAFKDLTMSLIRPDAFKYGILARKKLSGILIYGLPGTGKTLLVKALAKSAQFTVIGVSSAEIQQMYVGESEKCIKAAFSLAHKLKPCIIFIDEADALLKARKSDSHSYHISQVSQFLHEWDGISSNDERPVVIAATSRPFDLDDAVLRRLPQRLLVDVPEATDREAILKIHLHDEVLDPDVDISALANITPSYTGSDLENLCVSAALACVREEIDSADNARANTSYSETQGLKETTDVYPPQRVLQMKHFNIAKGQISMSIDTEMHHKIKAFHAKYGNKAKNRYLGSCKSS</sequence>
<gene>
    <name evidence="6" type="ORF">AOQ84DRAFT_424715</name>
</gene>
<keyword evidence="2" id="KW-0547">Nucleotide-binding</keyword>
<keyword evidence="3" id="KW-1000">Mitochondrion outer membrane</keyword>
<reference evidence="6 7" key="1">
    <citation type="journal article" date="2016" name="Nat. Commun.">
        <title>Ectomycorrhizal ecology is imprinted in the genome of the dominant symbiotic fungus Cenococcum geophilum.</title>
        <authorList>
            <consortium name="DOE Joint Genome Institute"/>
            <person name="Peter M."/>
            <person name="Kohler A."/>
            <person name="Ohm R.A."/>
            <person name="Kuo A."/>
            <person name="Krutzmann J."/>
            <person name="Morin E."/>
            <person name="Arend M."/>
            <person name="Barry K.W."/>
            <person name="Binder M."/>
            <person name="Choi C."/>
            <person name="Clum A."/>
            <person name="Copeland A."/>
            <person name="Grisel N."/>
            <person name="Haridas S."/>
            <person name="Kipfer T."/>
            <person name="LaButti K."/>
            <person name="Lindquist E."/>
            <person name="Lipzen A."/>
            <person name="Maire R."/>
            <person name="Meier B."/>
            <person name="Mihaltcheva S."/>
            <person name="Molinier V."/>
            <person name="Murat C."/>
            <person name="Poggeler S."/>
            <person name="Quandt C.A."/>
            <person name="Sperisen C."/>
            <person name="Tritt A."/>
            <person name="Tisserant E."/>
            <person name="Crous P.W."/>
            <person name="Henrissat B."/>
            <person name="Nehls U."/>
            <person name="Egli S."/>
            <person name="Spatafora J.W."/>
            <person name="Grigoriev I.V."/>
            <person name="Martin F.M."/>
        </authorList>
    </citation>
    <scope>NUCLEOTIDE SEQUENCE [LARGE SCALE GENOMIC DNA]</scope>
    <source>
        <strain evidence="6 7">CBS 207.34</strain>
    </source>
</reference>
<feature type="domain" description="AAA+ ATPase" evidence="5">
    <location>
        <begin position="77"/>
        <end position="212"/>
    </location>
</feature>
<dbReference type="GO" id="GO:0016887">
    <property type="term" value="F:ATP hydrolysis activity"/>
    <property type="evidence" value="ECO:0007669"/>
    <property type="project" value="InterPro"/>
</dbReference>
<dbReference type="Proteomes" id="UP000250140">
    <property type="component" value="Unassembled WGS sequence"/>
</dbReference>